<keyword evidence="2" id="KW-1185">Reference proteome</keyword>
<organism evidence="1 2">
    <name type="scientific">Halobiforma nitratireducens JCM 10879</name>
    <dbReference type="NCBI Taxonomy" id="1227454"/>
    <lineage>
        <taxon>Archaea</taxon>
        <taxon>Methanobacteriati</taxon>
        <taxon>Methanobacteriota</taxon>
        <taxon>Stenosarchaea group</taxon>
        <taxon>Halobacteria</taxon>
        <taxon>Halobacteriales</taxon>
        <taxon>Natrialbaceae</taxon>
        <taxon>Halobiforma</taxon>
    </lineage>
</organism>
<accession>M0LBH8</accession>
<dbReference type="EMBL" id="AOMA01000170">
    <property type="protein sequence ID" value="EMA30917.1"/>
    <property type="molecule type" value="Genomic_DNA"/>
</dbReference>
<dbReference type="AlphaFoldDB" id="M0LBH8"/>
<protein>
    <submittedName>
        <fullName evidence="1">Uncharacterized protein</fullName>
    </submittedName>
</protein>
<dbReference type="eggNOG" id="arCOG09011">
    <property type="taxonomic scope" value="Archaea"/>
</dbReference>
<dbReference type="PROSITE" id="PS51318">
    <property type="entry name" value="TAT"/>
    <property type="match status" value="1"/>
</dbReference>
<name>M0LBH8_9EURY</name>
<evidence type="ECO:0000313" key="1">
    <source>
        <dbReference type="EMBL" id="EMA30917.1"/>
    </source>
</evidence>
<dbReference type="InterPro" id="IPR006311">
    <property type="entry name" value="TAT_signal"/>
</dbReference>
<evidence type="ECO:0000313" key="2">
    <source>
        <dbReference type="Proteomes" id="UP000011607"/>
    </source>
</evidence>
<gene>
    <name evidence="1" type="ORF">C446_16340</name>
</gene>
<dbReference type="Proteomes" id="UP000011607">
    <property type="component" value="Unassembled WGS sequence"/>
</dbReference>
<dbReference type="OrthoDB" id="350675at2157"/>
<dbReference type="STRING" id="1227454.C446_16340"/>
<sequence length="469" mass="51397">MTPHDSGRSSSGLTNSSRRAFLTGVGTATGAVLAGCSELPGMDDSDTSVQFAASEVDDVLVETELTPPEVRWPVPVEPAPAAVDDALERVASLVAEVPESLTPDDVPNGVVRAEIGEQRDEATARRDELADATGTDRYRAYRQSREAREAARHAATSWLAIGADREELVAELRDEYSAARTETQDRYRAIDYRGPETGEGRLRTVLYAFRRESDLRSGTRTLERWGVSASDDVLETGESASTLEHTTATVDVWDHLEERYRSQYGGDDAADLAPVFEGALEQSIEAADAADVPRQNDGWLEEIGLGDLDDSILEFLVWRAGQPIDRARDGMADARDDADWATGLYRALEFEVAYRALETVRDRVADGELAEPTVEDVLAERSAALEAAETVRNSEIAGERATAPSLGAYALAERLRSVGWVDDGVRRAADRSPDTNVSLRSQYRDYVRYRAQLEALPDALEAFRGRLLE</sequence>
<comment type="caution">
    <text evidence="1">The sequence shown here is derived from an EMBL/GenBank/DDBJ whole genome shotgun (WGS) entry which is preliminary data.</text>
</comment>
<proteinExistence type="predicted"/>
<dbReference type="RefSeq" id="WP_006674154.1">
    <property type="nucleotide sequence ID" value="NZ_AOMA01000170.1"/>
</dbReference>
<reference evidence="1 2" key="1">
    <citation type="journal article" date="2014" name="PLoS Genet.">
        <title>Phylogenetically driven sequencing of extremely halophilic archaea reveals strategies for static and dynamic osmo-response.</title>
        <authorList>
            <person name="Becker E.A."/>
            <person name="Seitzer P.M."/>
            <person name="Tritt A."/>
            <person name="Larsen D."/>
            <person name="Krusor M."/>
            <person name="Yao A.I."/>
            <person name="Wu D."/>
            <person name="Madern D."/>
            <person name="Eisen J.A."/>
            <person name="Darling A.E."/>
            <person name="Facciotti M.T."/>
        </authorList>
    </citation>
    <scope>NUCLEOTIDE SEQUENCE [LARGE SCALE GENOMIC DNA]</scope>
    <source>
        <strain evidence="1 2">JCM 10879</strain>
    </source>
</reference>